<proteinExistence type="predicted"/>
<comment type="subcellular location">
    <subcellularLocation>
        <location evidence="1">Cell membrane</location>
        <topology evidence="1">Multi-pass membrane protein</topology>
    </subcellularLocation>
</comment>
<evidence type="ECO:0000256" key="5">
    <source>
        <dbReference type="ARBA" id="ARBA00022989"/>
    </source>
</evidence>
<dbReference type="Proteomes" id="UP000030466">
    <property type="component" value="Unassembled WGS sequence"/>
</dbReference>
<dbReference type="InterPro" id="IPR020846">
    <property type="entry name" value="MFS_dom"/>
</dbReference>
<dbReference type="EMBL" id="JSUH01000003">
    <property type="protein sequence ID" value="KHD98262.1"/>
    <property type="molecule type" value="Genomic_DNA"/>
</dbReference>
<keyword evidence="11" id="KW-1185">Reference proteome</keyword>
<dbReference type="RefSeq" id="WP_035924193.1">
    <property type="nucleotide sequence ID" value="NZ_JSUH01000003.1"/>
</dbReference>
<evidence type="ECO:0000256" key="7">
    <source>
        <dbReference type="SAM" id="MobiDB-lite"/>
    </source>
</evidence>
<feature type="transmembrane region" description="Helical" evidence="8">
    <location>
        <begin position="228"/>
        <end position="245"/>
    </location>
</feature>
<dbReference type="OrthoDB" id="9812221at2"/>
<feature type="transmembrane region" description="Helical" evidence="8">
    <location>
        <begin position="54"/>
        <end position="75"/>
    </location>
</feature>
<reference evidence="10 11" key="1">
    <citation type="journal article" date="2003" name="Int. J. Syst. Evol. Microbiol.">
        <title>Kocuria polaris sp. nov., an orange-pigmented psychrophilic bacterium isolated from an Antarctic cyanobacterial mat sample.</title>
        <authorList>
            <person name="Reddy G.S."/>
            <person name="Prakash J.S."/>
            <person name="Prabahar V."/>
            <person name="Matsumoto G.I."/>
            <person name="Stackebrandt E."/>
            <person name="Shivaji S."/>
        </authorList>
    </citation>
    <scope>NUCLEOTIDE SEQUENCE [LARGE SCALE GENOMIC DNA]</scope>
    <source>
        <strain evidence="10 11">CMS 76or</strain>
    </source>
</reference>
<dbReference type="SUPFAM" id="SSF103473">
    <property type="entry name" value="MFS general substrate transporter"/>
    <property type="match status" value="2"/>
</dbReference>
<keyword evidence="2" id="KW-0813">Transport</keyword>
<dbReference type="GO" id="GO:0005886">
    <property type="term" value="C:plasma membrane"/>
    <property type="evidence" value="ECO:0007669"/>
    <property type="project" value="UniProtKB-SubCell"/>
</dbReference>
<feature type="transmembrane region" description="Helical" evidence="8">
    <location>
        <begin position="404"/>
        <end position="427"/>
    </location>
</feature>
<feature type="transmembrane region" description="Helical" evidence="8">
    <location>
        <begin position="369"/>
        <end position="392"/>
    </location>
</feature>
<dbReference type="Pfam" id="PF07690">
    <property type="entry name" value="MFS_1"/>
    <property type="match status" value="2"/>
</dbReference>
<feature type="transmembrane region" description="Helical" evidence="8">
    <location>
        <begin position="313"/>
        <end position="332"/>
    </location>
</feature>
<feature type="transmembrane region" description="Helical" evidence="8">
    <location>
        <begin position="82"/>
        <end position="102"/>
    </location>
</feature>
<dbReference type="Gene3D" id="1.20.1250.20">
    <property type="entry name" value="MFS general substrate transporter like domains"/>
    <property type="match status" value="1"/>
</dbReference>
<keyword evidence="4 8" id="KW-0812">Transmembrane</keyword>
<dbReference type="GO" id="GO:0022857">
    <property type="term" value="F:transmembrane transporter activity"/>
    <property type="evidence" value="ECO:0007669"/>
    <property type="project" value="InterPro"/>
</dbReference>
<evidence type="ECO:0000256" key="6">
    <source>
        <dbReference type="ARBA" id="ARBA00023136"/>
    </source>
</evidence>
<dbReference type="PROSITE" id="PS50850">
    <property type="entry name" value="MFS"/>
    <property type="match status" value="1"/>
</dbReference>
<feature type="transmembrane region" description="Helical" evidence="8">
    <location>
        <begin position="276"/>
        <end position="301"/>
    </location>
</feature>
<comment type="caution">
    <text evidence="10">The sequence shown here is derived from an EMBL/GenBank/DDBJ whole genome shotgun (WGS) entry which is preliminary data.</text>
</comment>
<dbReference type="InterPro" id="IPR011701">
    <property type="entry name" value="MFS"/>
</dbReference>
<dbReference type="AlphaFoldDB" id="A0A0A6YCY8"/>
<feature type="transmembrane region" description="Helical" evidence="8">
    <location>
        <begin position="20"/>
        <end position="42"/>
    </location>
</feature>
<sequence>MTAFRRGRPALRARRIAYPALLATTAMGTMSSNVINAPLYVIQTDLGMTAQQSVLAVSAFTVAMATAVPLAGWLGDRLGVKTFLISALGVMVLAELTAAAAAGMESLVLARMVQGAACSAIPPCVQAALVTTWPERTAQTMGAWASAIGVGQAVGPPFGGVLTEALSWRWVFVVHAGLVLVLMVLLVAFMPRIGRRRPPMHVAAMVWLVLGGGSTAAAVVLAGQSGPWSWAAASAVCAVLGWWLFAHLCRRRARRAASGATSPRPLLDPALLRDPAYLTAAAGAGLAMGSMAVAIVAVPLFLASDLDLGPARIGAVVFTLALAMTAAGPVAARVGRRHGSGVQLGRGVLILVVAAPVVTLAMVSSGLGVAHWVIVSLVVLGLVLAGTGIAFAQSAAATELLLSPAGGSGTAIGIHNMVRFLAMAVGYSGVSLAWATGASLLVFPAVALTALGLLAILRATRRERPAPPTTPTTAGPGTRRRKDRP</sequence>
<name>A0A0A6YCY8_KOCRO</name>
<feature type="region of interest" description="Disordered" evidence="7">
    <location>
        <begin position="462"/>
        <end position="485"/>
    </location>
</feature>
<accession>A0A0A6YCY8</accession>
<feature type="domain" description="Major facilitator superfamily (MFS) profile" evidence="9">
    <location>
        <begin position="17"/>
        <end position="462"/>
    </location>
</feature>
<feature type="transmembrane region" description="Helical" evidence="8">
    <location>
        <begin position="170"/>
        <end position="190"/>
    </location>
</feature>
<dbReference type="PANTHER" id="PTHR42718">
    <property type="entry name" value="MAJOR FACILITATOR SUPERFAMILY MULTIDRUG TRANSPORTER MFSC"/>
    <property type="match status" value="1"/>
</dbReference>
<evidence type="ECO:0000256" key="3">
    <source>
        <dbReference type="ARBA" id="ARBA00022475"/>
    </source>
</evidence>
<feature type="transmembrane region" description="Helical" evidence="8">
    <location>
        <begin position="433"/>
        <end position="457"/>
    </location>
</feature>
<gene>
    <name evidence="10" type="ORF">GY22_04090</name>
</gene>
<evidence type="ECO:0000256" key="2">
    <source>
        <dbReference type="ARBA" id="ARBA00022448"/>
    </source>
</evidence>
<evidence type="ECO:0000313" key="10">
    <source>
        <dbReference type="EMBL" id="KHD98262.1"/>
    </source>
</evidence>
<evidence type="ECO:0000256" key="8">
    <source>
        <dbReference type="SAM" id="Phobius"/>
    </source>
</evidence>
<dbReference type="Gene3D" id="1.20.1720.10">
    <property type="entry name" value="Multidrug resistance protein D"/>
    <property type="match status" value="1"/>
</dbReference>
<keyword evidence="3" id="KW-1003">Cell membrane</keyword>
<evidence type="ECO:0000256" key="4">
    <source>
        <dbReference type="ARBA" id="ARBA00022692"/>
    </source>
</evidence>
<evidence type="ECO:0000313" key="11">
    <source>
        <dbReference type="Proteomes" id="UP000030466"/>
    </source>
</evidence>
<evidence type="ECO:0000259" key="9">
    <source>
        <dbReference type="PROSITE" id="PS50850"/>
    </source>
</evidence>
<protein>
    <recommendedName>
        <fullName evidence="9">Major facilitator superfamily (MFS) profile domain-containing protein</fullName>
    </recommendedName>
</protein>
<feature type="transmembrane region" description="Helical" evidence="8">
    <location>
        <begin position="202"/>
        <end position="222"/>
    </location>
</feature>
<dbReference type="InterPro" id="IPR036259">
    <property type="entry name" value="MFS_trans_sf"/>
</dbReference>
<feature type="transmembrane region" description="Helical" evidence="8">
    <location>
        <begin position="344"/>
        <end position="363"/>
    </location>
</feature>
<dbReference type="PANTHER" id="PTHR42718:SF46">
    <property type="entry name" value="BLR6921 PROTEIN"/>
    <property type="match status" value="1"/>
</dbReference>
<keyword evidence="5 8" id="KW-1133">Transmembrane helix</keyword>
<evidence type="ECO:0000256" key="1">
    <source>
        <dbReference type="ARBA" id="ARBA00004651"/>
    </source>
</evidence>
<organism evidence="10 11">
    <name type="scientific">Kocuria rosea subsp. polaris</name>
    <dbReference type="NCBI Taxonomy" id="136273"/>
    <lineage>
        <taxon>Bacteria</taxon>
        <taxon>Bacillati</taxon>
        <taxon>Actinomycetota</taxon>
        <taxon>Actinomycetes</taxon>
        <taxon>Micrococcales</taxon>
        <taxon>Micrococcaceae</taxon>
        <taxon>Kocuria</taxon>
    </lineage>
</organism>
<keyword evidence="6 8" id="KW-0472">Membrane</keyword>